<keyword evidence="3" id="KW-1185">Reference proteome</keyword>
<proteinExistence type="predicted"/>
<feature type="compositionally biased region" description="Basic and acidic residues" evidence="1">
    <location>
        <begin position="184"/>
        <end position="193"/>
    </location>
</feature>
<dbReference type="EMBL" id="AP026073">
    <property type="protein sequence ID" value="BDM67814.1"/>
    <property type="molecule type" value="Genomic_DNA"/>
</dbReference>
<evidence type="ECO:0000313" key="2">
    <source>
        <dbReference type="EMBL" id="BDM67814.1"/>
    </source>
</evidence>
<reference evidence="2" key="1">
    <citation type="submission" date="2022-06" db="EMBL/GenBank/DDBJ databases">
        <title>Complete genome sequence of Streptomyces nigrescens HEK616.</title>
        <authorList>
            <person name="Asamizu S."/>
            <person name="Onaka H."/>
        </authorList>
    </citation>
    <scope>NUCLEOTIDE SEQUENCE</scope>
    <source>
        <strain evidence="2">HEK616</strain>
    </source>
</reference>
<accession>A0ABM7ZNA2</accession>
<protein>
    <recommendedName>
        <fullName evidence="4">Regulatory protein</fullName>
    </recommendedName>
</protein>
<evidence type="ECO:0000256" key="1">
    <source>
        <dbReference type="SAM" id="MobiDB-lite"/>
    </source>
</evidence>
<feature type="region of interest" description="Disordered" evidence="1">
    <location>
        <begin position="171"/>
        <end position="193"/>
    </location>
</feature>
<organism evidence="2 3">
    <name type="scientific">Streptomyces nigrescens</name>
    <dbReference type="NCBI Taxonomy" id="1920"/>
    <lineage>
        <taxon>Bacteria</taxon>
        <taxon>Bacillati</taxon>
        <taxon>Actinomycetota</taxon>
        <taxon>Actinomycetes</taxon>
        <taxon>Kitasatosporales</taxon>
        <taxon>Streptomycetaceae</taxon>
        <taxon>Streptomyces</taxon>
    </lineage>
</organism>
<name>A0ABM7ZNA2_STRNI</name>
<evidence type="ECO:0000313" key="3">
    <source>
        <dbReference type="Proteomes" id="UP001059597"/>
    </source>
</evidence>
<dbReference type="RefSeq" id="WP_261951919.1">
    <property type="nucleotide sequence ID" value="NZ_AP026073.1"/>
</dbReference>
<evidence type="ECO:0008006" key="4">
    <source>
        <dbReference type="Google" id="ProtNLM"/>
    </source>
</evidence>
<sequence>MTDRPAHTPNRQLAALIAEAGFSNAGLARRVDQLGIEHGLDLRYDKTSVTRWLRGQQPRGTTPALIAEVFTRRLGRRLSAQDLGLDACAPVYAGLEFAASPSEAVDIVSGLWRKDSGSHAELRKIAFTPAGLVVPSRDWLIGRPDDRVARGEPATGEGAAAVAGENTARVPVQGGRPAVPRQRRTADRVDRTQGSKVTSGDIAALRSVGELFRALDHAYGGGHARQALVRYLEHEAEPMLRGTYGEATGRRLFAAVADLTRLAGWTSYDIAAHGLAQRYFVQALRLAQAAGDRAYGSYVLVTMSRQAVYLGHGREAVQLARVAQQGIGSGAPPAVQALLHSAEARGHGVLGEVRACTAALARAERALETSRPGDDTPYWARFFDEAQLADELAHCHRDLQQYRAASQHAERSLQLRAAGFARSRLFCRVVLATARLGLGELEQACTLGAEAALQASEMRSVRAHEYVREFERRLEPYRDAAPVRGYRERVAALG</sequence>
<dbReference type="Proteomes" id="UP001059597">
    <property type="component" value="Chromosome"/>
</dbReference>
<gene>
    <name evidence="2" type="ORF">HEK616_13010</name>
</gene>